<dbReference type="EMBL" id="VSSQ01032758">
    <property type="protein sequence ID" value="MPM84131.1"/>
    <property type="molecule type" value="Genomic_DNA"/>
</dbReference>
<evidence type="ECO:0000313" key="1">
    <source>
        <dbReference type="EMBL" id="MPM84131.1"/>
    </source>
</evidence>
<reference evidence="1" key="1">
    <citation type="submission" date="2019-08" db="EMBL/GenBank/DDBJ databases">
        <authorList>
            <person name="Kucharzyk K."/>
            <person name="Murdoch R.W."/>
            <person name="Higgins S."/>
            <person name="Loffler F."/>
        </authorList>
    </citation>
    <scope>NUCLEOTIDE SEQUENCE</scope>
</reference>
<accession>A0A645D4J9</accession>
<protein>
    <submittedName>
        <fullName evidence="1">Uncharacterized protein</fullName>
    </submittedName>
</protein>
<sequence>MTKCVRMDLMLDSGYTLVVLYYPEISAYVFQMNINGEQMNYIYNAADGTFMVDSNNRERFERMITAALGETDAENILLAPIPIFNDTIQMTFGVTADALYALPFDQTAAQPEQTPPPYALPYEQLGFTANAESAICLYEQAEPHYMQIAIHRPEWGVSPDEWNIEFHDSNVNGYKLVMQYFANEGKWHVYLEKDDVDCSFDDYPATDAKGWEYPDIETVHRMVGDAFASQGKELYYKPIAYFEQVVQERFDMTMEELYALPVGE</sequence>
<gene>
    <name evidence="1" type="ORF">SDC9_131202</name>
</gene>
<organism evidence="1">
    <name type="scientific">bioreactor metagenome</name>
    <dbReference type="NCBI Taxonomy" id="1076179"/>
    <lineage>
        <taxon>unclassified sequences</taxon>
        <taxon>metagenomes</taxon>
        <taxon>ecological metagenomes</taxon>
    </lineage>
</organism>
<comment type="caution">
    <text evidence="1">The sequence shown here is derived from an EMBL/GenBank/DDBJ whole genome shotgun (WGS) entry which is preliminary data.</text>
</comment>
<proteinExistence type="predicted"/>
<dbReference type="AlphaFoldDB" id="A0A645D4J9"/>
<name>A0A645D4J9_9ZZZZ</name>